<sequence length="123" mass="14171">MQALAEMMEKKSKARWGNKIGYVLTRLPISLPDDPLDYIRQAKNIIDRKKLSLESRFSFTAAKLTQDIFGSKAVTIHFQSYCNKMTISMAVDSQVIQDPYQLCDDLRDSLRMFKEAVTKQDMV</sequence>
<dbReference type="OMA" id="GHAHKYR"/>
<dbReference type="InterPro" id="IPR009721">
    <property type="entry name" value="O-acyltransferase_WSD1_C"/>
</dbReference>
<organism evidence="2">
    <name type="scientific">Solanum lycopersicum</name>
    <name type="common">Tomato</name>
    <name type="synonym">Lycopersicon esculentum</name>
    <dbReference type="NCBI Taxonomy" id="4081"/>
    <lineage>
        <taxon>Eukaryota</taxon>
        <taxon>Viridiplantae</taxon>
        <taxon>Streptophyta</taxon>
        <taxon>Embryophyta</taxon>
        <taxon>Tracheophyta</taxon>
        <taxon>Spermatophyta</taxon>
        <taxon>Magnoliopsida</taxon>
        <taxon>eudicotyledons</taxon>
        <taxon>Gunneridae</taxon>
        <taxon>Pentapetalae</taxon>
        <taxon>asterids</taxon>
        <taxon>lamiids</taxon>
        <taxon>Solanales</taxon>
        <taxon>Solanaceae</taxon>
        <taxon>Solanoideae</taxon>
        <taxon>Solaneae</taxon>
        <taxon>Solanum</taxon>
        <taxon>Solanum subgen. Lycopersicon</taxon>
    </lineage>
</organism>
<dbReference type="PANTHER" id="PTHR31650:SF1">
    <property type="entry name" value="WAX ESTER SYNTHASE_DIACYLGLYCEROL ACYLTRANSFERASE 4-RELATED"/>
    <property type="match status" value="1"/>
</dbReference>
<dbReference type="Proteomes" id="UP000004994">
    <property type="component" value="Chromosome 3"/>
</dbReference>
<protein>
    <recommendedName>
        <fullName evidence="1">O-acyltransferase WSD1 C-terminal domain-containing protein</fullName>
    </recommendedName>
</protein>
<dbReference type="InterPro" id="IPR045034">
    <property type="entry name" value="O-acyltransferase_WSD1-like"/>
</dbReference>
<name>A0A3Q7GA91_SOLLC</name>
<dbReference type="GO" id="GO:0008374">
    <property type="term" value="F:O-acyltransferase activity"/>
    <property type="evidence" value="ECO:0007669"/>
    <property type="project" value="InterPro"/>
</dbReference>
<keyword evidence="3" id="KW-1185">Reference proteome</keyword>
<proteinExistence type="predicted"/>
<feature type="domain" description="O-acyltransferase WSD1 C-terminal" evidence="1">
    <location>
        <begin position="16"/>
        <end position="74"/>
    </location>
</feature>
<evidence type="ECO:0000313" key="2">
    <source>
        <dbReference type="EnsemblPlants" id="Solyc03g083385.1.1"/>
    </source>
</evidence>
<dbReference type="AlphaFoldDB" id="A0A3Q7GA91"/>
<evidence type="ECO:0000313" key="3">
    <source>
        <dbReference type="Proteomes" id="UP000004994"/>
    </source>
</evidence>
<dbReference type="Gramene" id="Solyc03g083385.1.1">
    <property type="protein sequence ID" value="Solyc03g083385.1.1"/>
    <property type="gene ID" value="Solyc03g083385.1"/>
</dbReference>
<accession>A0A3Q7GA91</accession>
<dbReference type="GO" id="GO:0045017">
    <property type="term" value="P:glycerolipid biosynthetic process"/>
    <property type="evidence" value="ECO:0007669"/>
    <property type="project" value="InterPro"/>
</dbReference>
<reference evidence="2" key="2">
    <citation type="submission" date="2019-01" db="UniProtKB">
        <authorList>
            <consortium name="EnsemblPlants"/>
        </authorList>
    </citation>
    <scope>IDENTIFICATION</scope>
    <source>
        <strain evidence="2">cv. Heinz 1706</strain>
    </source>
</reference>
<dbReference type="InParanoid" id="A0A3Q7GA91"/>
<dbReference type="EnsemblPlants" id="Solyc03g083385.1.1">
    <property type="protein sequence ID" value="Solyc03g083385.1.1"/>
    <property type="gene ID" value="Solyc03g083385.1"/>
</dbReference>
<evidence type="ECO:0000259" key="1">
    <source>
        <dbReference type="Pfam" id="PF06974"/>
    </source>
</evidence>
<dbReference type="STRING" id="4081.A0A3Q7GA91"/>
<dbReference type="PANTHER" id="PTHR31650">
    <property type="entry name" value="O-ACYLTRANSFERASE (WSD1-LIKE) FAMILY PROTEIN"/>
    <property type="match status" value="1"/>
</dbReference>
<dbReference type="Pfam" id="PF06974">
    <property type="entry name" value="WS_DGAT_C"/>
    <property type="match status" value="1"/>
</dbReference>
<reference evidence="2" key="1">
    <citation type="journal article" date="2012" name="Nature">
        <title>The tomato genome sequence provides insights into fleshy fruit evolution.</title>
        <authorList>
            <consortium name="Tomato Genome Consortium"/>
        </authorList>
    </citation>
    <scope>NUCLEOTIDE SEQUENCE [LARGE SCALE GENOMIC DNA]</scope>
    <source>
        <strain evidence="2">cv. Heinz 1706</strain>
    </source>
</reference>